<comment type="caution">
    <text evidence="1">The sequence shown here is derived from an EMBL/GenBank/DDBJ whole genome shotgun (WGS) entry which is preliminary data.</text>
</comment>
<gene>
    <name evidence="1" type="ORF">APR41_05360</name>
</gene>
<evidence type="ECO:0000313" key="2">
    <source>
        <dbReference type="Proteomes" id="UP000232673"/>
    </source>
</evidence>
<reference evidence="1 2" key="1">
    <citation type="submission" date="2015-10" db="EMBL/GenBank/DDBJ databases">
        <title>Draft genome sequence of Salegentibacter salinarum KCTC 12975.</title>
        <authorList>
            <person name="Lin W."/>
            <person name="Zheng Q."/>
        </authorList>
    </citation>
    <scope>NUCLEOTIDE SEQUENCE [LARGE SCALE GENOMIC DNA]</scope>
    <source>
        <strain evidence="1 2">KCTC 12975</strain>
    </source>
</reference>
<organism evidence="1 2">
    <name type="scientific">Salegentibacter salinarum</name>
    <dbReference type="NCBI Taxonomy" id="447422"/>
    <lineage>
        <taxon>Bacteria</taxon>
        <taxon>Pseudomonadati</taxon>
        <taxon>Bacteroidota</taxon>
        <taxon>Flavobacteriia</taxon>
        <taxon>Flavobacteriales</taxon>
        <taxon>Flavobacteriaceae</taxon>
        <taxon>Salegentibacter</taxon>
    </lineage>
</organism>
<dbReference type="Proteomes" id="UP000232673">
    <property type="component" value="Unassembled WGS sequence"/>
</dbReference>
<dbReference type="EMBL" id="LKTS01000034">
    <property type="protein sequence ID" value="PKD17638.1"/>
    <property type="molecule type" value="Genomic_DNA"/>
</dbReference>
<evidence type="ECO:0000313" key="1">
    <source>
        <dbReference type="EMBL" id="PKD17638.1"/>
    </source>
</evidence>
<name>A0A2N0TSH5_9FLAO</name>
<accession>A0A2N0TSH5</accession>
<keyword evidence="2" id="KW-1185">Reference proteome</keyword>
<proteinExistence type="predicted"/>
<sequence>MNVFNALKEKKQVRESTGVILRISHSGLQPLENLLPFCKRRNTNAGHTQGLYESWIDGILINLLESLSASKVKCPSCTPNPQAIFEIN</sequence>
<protein>
    <submittedName>
        <fullName evidence="1">Uncharacterized protein</fullName>
    </submittedName>
</protein>
<dbReference type="AlphaFoldDB" id="A0A2N0TSH5"/>